<evidence type="ECO:0000313" key="4">
    <source>
        <dbReference type="Proteomes" id="UP001159363"/>
    </source>
</evidence>
<evidence type="ECO:0008006" key="5">
    <source>
        <dbReference type="Google" id="ProtNLM"/>
    </source>
</evidence>
<gene>
    <name evidence="3" type="ORF">PR048_010616</name>
</gene>
<proteinExistence type="predicted"/>
<reference evidence="3 4" key="1">
    <citation type="submission" date="2023-02" db="EMBL/GenBank/DDBJ databases">
        <title>LHISI_Scaffold_Assembly.</title>
        <authorList>
            <person name="Stuart O.P."/>
            <person name="Cleave R."/>
            <person name="Magrath M.J.L."/>
            <person name="Mikheyev A.S."/>
        </authorList>
    </citation>
    <scope>NUCLEOTIDE SEQUENCE [LARGE SCALE GENOMIC DNA]</scope>
    <source>
        <strain evidence="3">Daus_M_001</strain>
        <tissue evidence="3">Leg muscle</tissue>
    </source>
</reference>
<dbReference type="EMBL" id="JARBHB010000003">
    <property type="protein sequence ID" value="KAJ8891106.1"/>
    <property type="molecule type" value="Genomic_DNA"/>
</dbReference>
<dbReference type="Pfam" id="PF21787">
    <property type="entry name" value="TNP-like_RNaseH_N"/>
    <property type="match status" value="1"/>
</dbReference>
<keyword evidence="4" id="KW-1185">Reference proteome</keyword>
<feature type="domain" description="Transposable element P transposase-like RNase H" evidence="2">
    <location>
        <begin position="111"/>
        <end position="168"/>
    </location>
</feature>
<sequence length="252" mass="28986">MELKLRKQNEVLNSHKRQVWWEDGYIAAAITLRSISGEAYSYLRKKVGIPLPGLSTLRKWTRNVKCAPGVLEEVFTVLRAKSQTMTIFERLTVLSLANRRKIFRPCRNLQAIMARGLASKWKKPIFYDFDSKVIRDLLFRDIRKLEERGFIVIAVVCDMGGSNQDLISVVNVSFPNPSGVKRNEFVFADVPHLIKLLRNNFLDYGIQLRSGTVIRKEPISNIIEDKELKLCPKLSDVHLNVKRSAKQKVKYA</sequence>
<feature type="domain" description="THAP9-like helix-turn-helix" evidence="1">
    <location>
        <begin position="29"/>
        <end position="60"/>
    </location>
</feature>
<name>A0ABQ9I387_9NEOP</name>
<evidence type="ECO:0000259" key="2">
    <source>
        <dbReference type="Pfam" id="PF21787"/>
    </source>
</evidence>
<dbReference type="Proteomes" id="UP001159363">
    <property type="component" value="Chromosome 3"/>
</dbReference>
<accession>A0ABQ9I387</accession>
<evidence type="ECO:0000313" key="3">
    <source>
        <dbReference type="EMBL" id="KAJ8891106.1"/>
    </source>
</evidence>
<protein>
    <recommendedName>
        <fullName evidence="5">Transposable element P transposase</fullName>
    </recommendedName>
</protein>
<organism evidence="3 4">
    <name type="scientific">Dryococelus australis</name>
    <dbReference type="NCBI Taxonomy" id="614101"/>
    <lineage>
        <taxon>Eukaryota</taxon>
        <taxon>Metazoa</taxon>
        <taxon>Ecdysozoa</taxon>
        <taxon>Arthropoda</taxon>
        <taxon>Hexapoda</taxon>
        <taxon>Insecta</taxon>
        <taxon>Pterygota</taxon>
        <taxon>Neoptera</taxon>
        <taxon>Polyneoptera</taxon>
        <taxon>Phasmatodea</taxon>
        <taxon>Verophasmatodea</taxon>
        <taxon>Anareolatae</taxon>
        <taxon>Phasmatidae</taxon>
        <taxon>Eurycanthinae</taxon>
        <taxon>Dryococelus</taxon>
    </lineage>
</organism>
<dbReference type="InterPro" id="IPR021896">
    <property type="entry name" value="THAP9-like_HTH"/>
</dbReference>
<comment type="caution">
    <text evidence="3">The sequence shown here is derived from an EMBL/GenBank/DDBJ whole genome shotgun (WGS) entry which is preliminary data.</text>
</comment>
<dbReference type="InterPro" id="IPR048365">
    <property type="entry name" value="TNP-like_RNaseH_N"/>
</dbReference>
<dbReference type="Pfam" id="PF12017">
    <property type="entry name" value="Tnp_P_element"/>
    <property type="match status" value="1"/>
</dbReference>
<feature type="non-terminal residue" evidence="3">
    <location>
        <position position="252"/>
    </location>
</feature>
<evidence type="ECO:0000259" key="1">
    <source>
        <dbReference type="Pfam" id="PF12017"/>
    </source>
</evidence>